<dbReference type="PANTHER" id="PTHR46564">
    <property type="entry name" value="TRANSPOSASE"/>
    <property type="match status" value="1"/>
</dbReference>
<dbReference type="InterPro" id="IPR038717">
    <property type="entry name" value="Tc1-like_DDE_dom"/>
</dbReference>
<dbReference type="AlphaFoldDB" id="A0A4Q2DIS9"/>
<gene>
    <name evidence="2" type="ORF">EST38_g6778</name>
</gene>
<dbReference type="NCBIfam" id="NF033545">
    <property type="entry name" value="transpos_IS630"/>
    <property type="match status" value="1"/>
</dbReference>
<comment type="caution">
    <text evidence="2">The sequence shown here is derived from an EMBL/GenBank/DDBJ whole genome shotgun (WGS) entry which is preliminary data.</text>
</comment>
<dbReference type="InterPro" id="IPR009057">
    <property type="entry name" value="Homeodomain-like_sf"/>
</dbReference>
<reference evidence="2 3" key="1">
    <citation type="submission" date="2019-01" db="EMBL/GenBank/DDBJ databases">
        <title>Draft genome sequence of Psathyrella aberdarensis IHI B618.</title>
        <authorList>
            <person name="Buettner E."/>
            <person name="Kellner H."/>
        </authorList>
    </citation>
    <scope>NUCLEOTIDE SEQUENCE [LARGE SCALE GENOMIC DNA]</scope>
    <source>
        <strain evidence="2 3">IHI B618</strain>
    </source>
</reference>
<keyword evidence="3" id="KW-1185">Reference proteome</keyword>
<dbReference type="InterPro" id="IPR036397">
    <property type="entry name" value="RNaseH_sf"/>
</dbReference>
<sequence>MRNSIVQWKLKLNKDNSEIAALAGCSEHTVRKVLCIYNHFGIVNNPLAQQHGQKRALTMVDIDYIASVLNANPSLYMDEIQDQLLEYCNVEVSIPMLCQMLHQIALSHKKISKEAAERNQLLHATWQAEYGHIPADYFVWLDESAIDNQCTNGWSLVGLACVRHEFFVCSKWYSVLPAFMYEGYIVIDVVEGSINKEKFISFIYNEVAPLLNPYPAPKSVVVLNNCTIHHDEEIQRIVVEECGAKLVYLPPYSPDFNPIEQSFHSLKEWLRRNEHKAIHDDVQPYLVYQAAQSVTQDMAIGWIKNCGYTFSQDM</sequence>
<dbReference type="InterPro" id="IPR047655">
    <property type="entry name" value="Transpos_IS630-like"/>
</dbReference>
<dbReference type="SUPFAM" id="SSF46689">
    <property type="entry name" value="Homeodomain-like"/>
    <property type="match status" value="1"/>
</dbReference>
<dbReference type="STRING" id="2316362.A0A4Q2DIS9"/>
<dbReference type="Gene3D" id="3.30.420.10">
    <property type="entry name" value="Ribonuclease H-like superfamily/Ribonuclease H"/>
    <property type="match status" value="1"/>
</dbReference>
<dbReference type="Proteomes" id="UP000290288">
    <property type="component" value="Unassembled WGS sequence"/>
</dbReference>
<evidence type="ECO:0000313" key="2">
    <source>
        <dbReference type="EMBL" id="RXW19082.1"/>
    </source>
</evidence>
<evidence type="ECO:0000259" key="1">
    <source>
        <dbReference type="Pfam" id="PF13358"/>
    </source>
</evidence>
<evidence type="ECO:0000313" key="3">
    <source>
        <dbReference type="Proteomes" id="UP000290288"/>
    </source>
</evidence>
<feature type="domain" description="Tc1-like transposase DDE" evidence="1">
    <location>
        <begin position="138"/>
        <end position="276"/>
    </location>
</feature>
<name>A0A4Q2DIS9_9AGAR</name>
<dbReference type="PANTHER" id="PTHR46564:SF1">
    <property type="entry name" value="TRANSPOSASE"/>
    <property type="match status" value="1"/>
</dbReference>
<dbReference type="OrthoDB" id="3022198at2759"/>
<organism evidence="2 3">
    <name type="scientific">Candolleomyces aberdarensis</name>
    <dbReference type="NCBI Taxonomy" id="2316362"/>
    <lineage>
        <taxon>Eukaryota</taxon>
        <taxon>Fungi</taxon>
        <taxon>Dikarya</taxon>
        <taxon>Basidiomycota</taxon>
        <taxon>Agaricomycotina</taxon>
        <taxon>Agaricomycetes</taxon>
        <taxon>Agaricomycetidae</taxon>
        <taxon>Agaricales</taxon>
        <taxon>Agaricineae</taxon>
        <taxon>Psathyrellaceae</taxon>
        <taxon>Candolleomyces</taxon>
    </lineage>
</organism>
<dbReference type="EMBL" id="SDEE01000222">
    <property type="protein sequence ID" value="RXW19082.1"/>
    <property type="molecule type" value="Genomic_DNA"/>
</dbReference>
<dbReference type="GO" id="GO:0003676">
    <property type="term" value="F:nucleic acid binding"/>
    <property type="evidence" value="ECO:0007669"/>
    <property type="project" value="InterPro"/>
</dbReference>
<protein>
    <recommendedName>
        <fullName evidence="1">Tc1-like transposase DDE domain-containing protein</fullName>
    </recommendedName>
</protein>
<proteinExistence type="predicted"/>
<accession>A0A4Q2DIS9</accession>
<dbReference type="Pfam" id="PF13358">
    <property type="entry name" value="DDE_3"/>
    <property type="match status" value="1"/>
</dbReference>